<keyword evidence="5" id="KW-1185">Reference proteome</keyword>
<evidence type="ECO:0000256" key="2">
    <source>
        <dbReference type="SAM" id="SignalP"/>
    </source>
</evidence>
<gene>
    <name evidence="3" type="ORF">I303_01805</name>
    <name evidence="4" type="ORF">I303_102056</name>
</gene>
<organism evidence="3">
    <name type="scientific">Kwoniella dejecticola CBS 10117</name>
    <dbReference type="NCBI Taxonomy" id="1296121"/>
    <lineage>
        <taxon>Eukaryota</taxon>
        <taxon>Fungi</taxon>
        <taxon>Dikarya</taxon>
        <taxon>Basidiomycota</taxon>
        <taxon>Agaricomycotina</taxon>
        <taxon>Tremellomycetes</taxon>
        <taxon>Tremellales</taxon>
        <taxon>Cryptococcaceae</taxon>
        <taxon>Kwoniella</taxon>
    </lineage>
</organism>
<dbReference type="EMBL" id="CP144531">
    <property type="protein sequence ID" value="WWC59500.1"/>
    <property type="molecule type" value="Genomic_DNA"/>
</dbReference>
<dbReference type="OrthoDB" id="2525787at2759"/>
<dbReference type="EMBL" id="KI894028">
    <property type="protein sequence ID" value="OBR87597.1"/>
    <property type="molecule type" value="Genomic_DNA"/>
</dbReference>
<dbReference type="GeneID" id="28965504"/>
<dbReference type="RefSeq" id="XP_018265439.1">
    <property type="nucleotide sequence ID" value="XM_018405158.1"/>
</dbReference>
<reference evidence="4" key="3">
    <citation type="submission" date="2024-02" db="EMBL/GenBank/DDBJ databases">
        <title>Comparative genomics of Cryptococcus and Kwoniella reveals pathogenesis evolution and contrasting modes of karyotype evolution via chromosome fusion or intercentromeric recombination.</title>
        <authorList>
            <person name="Coelho M.A."/>
            <person name="David-Palma M."/>
            <person name="Shea T."/>
            <person name="Bowers K."/>
            <person name="McGinley-Smith S."/>
            <person name="Mohammad A.W."/>
            <person name="Gnirke A."/>
            <person name="Yurkov A.M."/>
            <person name="Nowrousian M."/>
            <person name="Sun S."/>
            <person name="Cuomo C.A."/>
            <person name="Heitman J."/>
        </authorList>
    </citation>
    <scope>NUCLEOTIDE SEQUENCE</scope>
    <source>
        <strain evidence="4">CBS 10117</strain>
    </source>
</reference>
<dbReference type="Proteomes" id="UP000078595">
    <property type="component" value="Chromosome 2"/>
</dbReference>
<proteinExistence type="predicted"/>
<evidence type="ECO:0000313" key="4">
    <source>
        <dbReference type="EMBL" id="WWC59500.1"/>
    </source>
</evidence>
<dbReference type="VEuPathDB" id="FungiDB:I303_01805"/>
<sequence length="199" mass="22421">MTIRHRQRSLNITTLLLLFLSITLLLSSPLVSARRTDIPHKPTIYLARTNAHIIHLHERRADISTRQKTSTSTSKKPEYVAHPAGDLVCRPFGECEPCPRDELDQPFCFPFGNRRLLHCIPSSSAEEAAKGNHVGEVPAWEACGKVVRKERQDFWEFVTANLLFLIVALTILWARTSALATEQYRQLAARIGIPSGGWV</sequence>
<evidence type="ECO:0000313" key="5">
    <source>
        <dbReference type="Proteomes" id="UP000078595"/>
    </source>
</evidence>
<dbReference type="AlphaFoldDB" id="A0A1A6AC07"/>
<dbReference type="KEGG" id="kdj:28965504"/>
<keyword evidence="2" id="KW-0732">Signal</keyword>
<evidence type="ECO:0000313" key="3">
    <source>
        <dbReference type="EMBL" id="OBR87597.1"/>
    </source>
</evidence>
<feature type="transmembrane region" description="Helical" evidence="1">
    <location>
        <begin position="154"/>
        <end position="174"/>
    </location>
</feature>
<keyword evidence="1" id="KW-1133">Transmembrane helix</keyword>
<keyword evidence="1" id="KW-0472">Membrane</keyword>
<feature type="chain" id="PRO_5008342279" evidence="2">
    <location>
        <begin position="34"/>
        <end position="199"/>
    </location>
</feature>
<evidence type="ECO:0000256" key="1">
    <source>
        <dbReference type="SAM" id="Phobius"/>
    </source>
</evidence>
<protein>
    <submittedName>
        <fullName evidence="3">Uncharacterized protein</fullName>
    </submittedName>
</protein>
<accession>A0A1A6AC07</accession>
<feature type="signal peptide" evidence="2">
    <location>
        <begin position="1"/>
        <end position="33"/>
    </location>
</feature>
<reference evidence="4" key="2">
    <citation type="submission" date="2013-07" db="EMBL/GenBank/DDBJ databases">
        <authorList>
            <consortium name="The Broad Institute Genome Sequencing Platform"/>
            <person name="Cuomo C."/>
            <person name="Litvintseva A."/>
            <person name="Chen Y."/>
            <person name="Heitman J."/>
            <person name="Sun S."/>
            <person name="Springer D."/>
            <person name="Dromer F."/>
            <person name="Young S.K."/>
            <person name="Zeng Q."/>
            <person name="Gargeya S."/>
            <person name="Fitzgerald M."/>
            <person name="Abouelleil A."/>
            <person name="Alvarado L."/>
            <person name="Berlin A.M."/>
            <person name="Chapman S.B."/>
            <person name="Dewar J."/>
            <person name="Goldberg J."/>
            <person name="Griggs A."/>
            <person name="Gujja S."/>
            <person name="Hansen M."/>
            <person name="Howarth C."/>
            <person name="Imamovic A."/>
            <person name="Larimer J."/>
            <person name="McCowan C."/>
            <person name="Murphy C."/>
            <person name="Pearson M."/>
            <person name="Priest M."/>
            <person name="Roberts A."/>
            <person name="Saif S."/>
            <person name="Shea T."/>
            <person name="Sykes S."/>
            <person name="Wortman J."/>
            <person name="Nusbaum C."/>
            <person name="Birren B."/>
        </authorList>
    </citation>
    <scope>NUCLEOTIDE SEQUENCE</scope>
    <source>
        <strain evidence="4">CBS 10117</strain>
    </source>
</reference>
<reference evidence="3" key="1">
    <citation type="submission" date="2013-07" db="EMBL/GenBank/DDBJ databases">
        <title>The Genome Sequence of Cryptococcus dejecticola CBS10117.</title>
        <authorList>
            <consortium name="The Broad Institute Genome Sequencing Platform"/>
            <person name="Cuomo C."/>
            <person name="Litvintseva A."/>
            <person name="Chen Y."/>
            <person name="Heitman J."/>
            <person name="Sun S."/>
            <person name="Springer D."/>
            <person name="Dromer F."/>
            <person name="Young S.K."/>
            <person name="Zeng Q."/>
            <person name="Gargeya S."/>
            <person name="Fitzgerald M."/>
            <person name="Abouelleil A."/>
            <person name="Alvarado L."/>
            <person name="Berlin A.M."/>
            <person name="Chapman S.B."/>
            <person name="Dewar J."/>
            <person name="Goldberg J."/>
            <person name="Griggs A."/>
            <person name="Gujja S."/>
            <person name="Hansen M."/>
            <person name="Howarth C."/>
            <person name="Imamovic A."/>
            <person name="Larimer J."/>
            <person name="McCowan C."/>
            <person name="Murphy C."/>
            <person name="Pearson M."/>
            <person name="Priest M."/>
            <person name="Roberts A."/>
            <person name="Saif S."/>
            <person name="Shea T."/>
            <person name="Sykes S."/>
            <person name="Wortman J."/>
            <person name="Nusbaum C."/>
            <person name="Birren B."/>
        </authorList>
    </citation>
    <scope>NUCLEOTIDE SEQUENCE [LARGE SCALE GENOMIC DNA]</scope>
    <source>
        <strain evidence="3">CBS 10117</strain>
    </source>
</reference>
<name>A0A1A6AC07_9TREE</name>
<keyword evidence="1" id="KW-0812">Transmembrane</keyword>